<evidence type="ECO:0000256" key="9">
    <source>
        <dbReference type="PIRSR" id="PIRSR011789-1"/>
    </source>
</evidence>
<keyword evidence="3 8" id="KW-0819">tRNA processing</keyword>
<dbReference type="PANTHER" id="PTHR21227:SF0">
    <property type="entry name" value="TRNA-SPLICING ENDONUCLEASE SUBUNIT SEN2"/>
    <property type="match status" value="1"/>
</dbReference>
<dbReference type="FunFam" id="3.40.1350.10:FF:000011">
    <property type="entry name" value="tRNA-splicing endonuclease subunit Sen2"/>
    <property type="match status" value="1"/>
</dbReference>
<evidence type="ECO:0000313" key="12">
    <source>
        <dbReference type="EMBL" id="GCE97617.1"/>
    </source>
</evidence>
<dbReference type="EC" id="4.6.1.16" evidence="2 8"/>
<feature type="active site" evidence="9">
    <location>
        <position position="309"/>
    </location>
</feature>
<evidence type="ECO:0000256" key="8">
    <source>
        <dbReference type="PIRNR" id="PIRNR011789"/>
    </source>
</evidence>
<evidence type="ECO:0000313" key="13">
    <source>
        <dbReference type="Proteomes" id="UP000301737"/>
    </source>
</evidence>
<dbReference type="SUPFAM" id="SSF53032">
    <property type="entry name" value="tRNA-intron endonuclease catalytic domain-like"/>
    <property type="match status" value="1"/>
</dbReference>
<dbReference type="EMBL" id="BIMX01000002">
    <property type="protein sequence ID" value="GCE97617.1"/>
    <property type="molecule type" value="Genomic_DNA"/>
</dbReference>
<evidence type="ECO:0000256" key="6">
    <source>
        <dbReference type="ARBA" id="ARBA00062061"/>
    </source>
</evidence>
<dbReference type="GO" id="GO:0003676">
    <property type="term" value="F:nucleic acid binding"/>
    <property type="evidence" value="ECO:0007669"/>
    <property type="project" value="InterPro"/>
</dbReference>
<organism evidence="12 13">
    <name type="scientific">Zygosaccharomyces mellis</name>
    <dbReference type="NCBI Taxonomy" id="42258"/>
    <lineage>
        <taxon>Eukaryota</taxon>
        <taxon>Fungi</taxon>
        <taxon>Dikarya</taxon>
        <taxon>Ascomycota</taxon>
        <taxon>Saccharomycotina</taxon>
        <taxon>Saccharomycetes</taxon>
        <taxon>Saccharomycetales</taxon>
        <taxon>Saccharomycetaceae</taxon>
        <taxon>Zygosaccharomyces</taxon>
    </lineage>
</organism>
<reference evidence="12 13" key="1">
    <citation type="submission" date="2019-01" db="EMBL/GenBank/DDBJ databases">
        <title>Draft Genome Sequencing of Zygosaccharomyces mellis Ca-7.</title>
        <authorList>
            <person name="Shiwa Y."/>
            <person name="Kanesaki Y."/>
            <person name="Ishige T."/>
            <person name="Mura K."/>
            <person name="Hori T."/>
            <person name="Tamura T."/>
        </authorList>
    </citation>
    <scope>NUCLEOTIDE SEQUENCE [LARGE SCALE GENOMIC DNA]</scope>
    <source>
        <strain evidence="12 13">Ca-7</strain>
    </source>
</reference>
<evidence type="ECO:0000256" key="2">
    <source>
        <dbReference type="ARBA" id="ARBA00012573"/>
    </source>
</evidence>
<evidence type="ECO:0000256" key="1">
    <source>
        <dbReference type="ARBA" id="ARBA00008078"/>
    </source>
</evidence>
<dbReference type="AlphaFoldDB" id="A0A4C2E0F5"/>
<name>A0A4C2E0F5_9SACH</name>
<dbReference type="PIRSF" id="PIRSF011789">
    <property type="entry name" value="tRNA_splic_SEN2"/>
    <property type="match status" value="1"/>
</dbReference>
<accession>A0A4C2E0F5</accession>
<dbReference type="InterPro" id="IPR016589">
    <property type="entry name" value="tRNA_splic_SEN2"/>
</dbReference>
<dbReference type="InterPro" id="IPR006676">
    <property type="entry name" value="tRNA_splic"/>
</dbReference>
<dbReference type="InterPro" id="IPR006677">
    <property type="entry name" value="tRNA_intron_Endonuc_cat-like"/>
</dbReference>
<feature type="coiled-coil region" evidence="10">
    <location>
        <begin position="122"/>
        <end position="166"/>
    </location>
</feature>
<dbReference type="GO" id="GO:0000214">
    <property type="term" value="C:tRNA-intron endonuclease complex"/>
    <property type="evidence" value="ECO:0007669"/>
    <property type="project" value="UniProtKB-UniRule"/>
</dbReference>
<dbReference type="InterPro" id="IPR036167">
    <property type="entry name" value="tRNA_intron_Endo_cat-like_sf"/>
</dbReference>
<comment type="caution">
    <text evidence="12">The sequence shown here is derived from an EMBL/GenBank/DDBJ whole genome shotgun (WGS) entry which is preliminary data.</text>
</comment>
<evidence type="ECO:0000256" key="5">
    <source>
        <dbReference type="ARBA" id="ARBA00054838"/>
    </source>
</evidence>
<keyword evidence="4 8" id="KW-0456">Lyase</keyword>
<feature type="domain" description="tRNA intron endonuclease catalytic" evidence="11">
    <location>
        <begin position="240"/>
        <end position="318"/>
    </location>
</feature>
<dbReference type="GO" id="GO:0005737">
    <property type="term" value="C:cytoplasm"/>
    <property type="evidence" value="ECO:0007669"/>
    <property type="project" value="TreeGrafter"/>
</dbReference>
<keyword evidence="10" id="KW-0175">Coiled coil</keyword>
<comment type="similarity">
    <text evidence="1 8">Belongs to the tRNA-intron endonuclease family.</text>
</comment>
<dbReference type="NCBIfam" id="TIGR00324">
    <property type="entry name" value="endA"/>
    <property type="match status" value="1"/>
</dbReference>
<evidence type="ECO:0000256" key="3">
    <source>
        <dbReference type="ARBA" id="ARBA00022694"/>
    </source>
</evidence>
<feature type="active site" evidence="9">
    <location>
        <position position="270"/>
    </location>
</feature>
<keyword evidence="13" id="KW-1185">Reference proteome</keyword>
<evidence type="ECO:0000256" key="10">
    <source>
        <dbReference type="SAM" id="Coils"/>
    </source>
</evidence>
<dbReference type="Proteomes" id="UP000301737">
    <property type="component" value="Unassembled WGS sequence"/>
</dbReference>
<dbReference type="Pfam" id="PF01974">
    <property type="entry name" value="tRNA_int_endo"/>
    <property type="match status" value="1"/>
</dbReference>
<sequence length="358" mass="42437">MVKRKPNAARYKHPLPIHPIELPPLIPHNPISWIYWTYCYFTGINGLTDKVHVEFFNDKYVHIIVKDESQMIYLWEHGFFGTGQLSRSEPTWKTRTNNRLTADSDTHGKELEKVTQHRRLLRLEFKKQREKLEQELLELRRNGGTIEQEKELIEYQRKSLREYKSQQSSKEIIPQEETIRDIDLPLFTDDGKLRQLESLELLPVEAMFLTFALPVLDISAKELTRRLMGYPESYTDIHDFISQYVVYHHYRSHGWCVRSGVKFGCDYLLYQRGPPLEHAEFCVRILGSNDVKDYNWYSSLARVIAGANKTYVLCYVENLSSPENILRWWHKGNYRAIFSSYKVGEVTYKRWIPGKNRE</sequence>
<comment type="function">
    <text evidence="5">Constitutes one of the two catalytic subunit of the tRNA-splicing endonuclease complex, a complex responsible for identification and cleavage of the splice sites in pre-tRNA. It cleaves pre-tRNA at the 5'- and 3'-splice sites to release the intron. The products are an intron and two tRNA half-molecules bearing 2',3'-cyclic phosphate and 5'-OH termini. There are no conserved sequences at the splice sites, but the intron is invariably located at the same site in the gene, placing the splice sites an invariant distance from the constant structural features of the tRNA body. This subunit may anchor the endonuclease complex to the nuclear membrane. Probably carries the active site for 5'-splice site cleavage.</text>
</comment>
<keyword evidence="12" id="KW-0255">Endonuclease</keyword>
<dbReference type="PANTHER" id="PTHR21227">
    <property type="entry name" value="TRNA-SPLICING ENDONUCLEASE SUBUNIT SEN2"/>
    <property type="match status" value="1"/>
</dbReference>
<gene>
    <name evidence="12" type="primary">SEN2</name>
    <name evidence="12" type="ORF">ZYGM_004197</name>
</gene>
<dbReference type="OrthoDB" id="10249562at2759"/>
<keyword evidence="12" id="KW-0378">Hydrolase</keyword>
<evidence type="ECO:0000256" key="7">
    <source>
        <dbReference type="ARBA" id="ARBA00071058"/>
    </source>
</evidence>
<feature type="active site" evidence="9">
    <location>
        <position position="278"/>
    </location>
</feature>
<keyword evidence="12" id="KW-0540">Nuclease</keyword>
<dbReference type="GO" id="GO:0000379">
    <property type="term" value="P:tRNA-type intron splice site recognition and cleavage"/>
    <property type="evidence" value="ECO:0007669"/>
    <property type="project" value="TreeGrafter"/>
</dbReference>
<dbReference type="CDD" id="cd22363">
    <property type="entry name" value="tRNA-intron_lyase_C"/>
    <property type="match status" value="1"/>
</dbReference>
<dbReference type="InterPro" id="IPR011856">
    <property type="entry name" value="tRNA_endonuc-like_dom_sf"/>
</dbReference>
<evidence type="ECO:0000256" key="4">
    <source>
        <dbReference type="ARBA" id="ARBA00023239"/>
    </source>
</evidence>
<comment type="subunit">
    <text evidence="6">Heterotetramer composed of SEN2, SEN15, SEN34 and SEN54. Interacts directly with SEN54.</text>
</comment>
<evidence type="ECO:0000259" key="11">
    <source>
        <dbReference type="Pfam" id="PF01974"/>
    </source>
</evidence>
<proteinExistence type="inferred from homology"/>
<protein>
    <recommendedName>
        <fullName evidence="7 8">tRNA-splicing endonuclease subunit Sen2</fullName>
        <ecNumber evidence="2 8">4.6.1.16</ecNumber>
    </recommendedName>
</protein>
<dbReference type="GO" id="GO:0000213">
    <property type="term" value="F:tRNA-intron lyase activity"/>
    <property type="evidence" value="ECO:0007669"/>
    <property type="project" value="UniProtKB-UniRule"/>
</dbReference>
<dbReference type="Gene3D" id="3.40.1350.10">
    <property type="match status" value="1"/>
</dbReference>